<evidence type="ECO:0000313" key="1">
    <source>
        <dbReference type="EMBL" id="VBB34427.1"/>
    </source>
</evidence>
<feature type="non-terminal residue" evidence="1">
    <location>
        <position position="179"/>
    </location>
</feature>
<dbReference type="EMBL" id="UPTC01003498">
    <property type="protein sequence ID" value="VBB34427.1"/>
    <property type="molecule type" value="Genomic_DNA"/>
</dbReference>
<gene>
    <name evidence="1" type="ORF">NAV_LOCUS9218</name>
</gene>
<reference evidence="1 2" key="1">
    <citation type="submission" date="2018-08" db="EMBL/GenBank/DDBJ databases">
        <authorList>
            <person name="Laetsch R D."/>
            <person name="Stevens L."/>
            <person name="Kumar S."/>
            <person name="Blaxter L. M."/>
        </authorList>
    </citation>
    <scope>NUCLEOTIDE SEQUENCE [LARGE SCALE GENOMIC DNA]</scope>
</reference>
<evidence type="ECO:0000313" key="2">
    <source>
        <dbReference type="Proteomes" id="UP000276991"/>
    </source>
</evidence>
<feature type="non-terminal residue" evidence="1">
    <location>
        <position position="1"/>
    </location>
</feature>
<protein>
    <submittedName>
        <fullName evidence="1">Uncharacterized protein</fullName>
    </submittedName>
</protein>
<dbReference type="AlphaFoldDB" id="A0A498SW07"/>
<sequence>MGGALPLRCGCGIPSILHGPSIHQMLCTALFVDGFPSTLEYIPCCTTILSSFIESVVADTARIVPIGNHISVFIPVSETERKAELMDATMQTSPGAQLSTSMIARRLRDMADRFEYHYMEKEKEEQRSICTSASWSSQPQILCKQSKSHSMSQSPNYWQKYKVTIITQTVKKCAIDASL</sequence>
<proteinExistence type="predicted"/>
<dbReference type="Proteomes" id="UP000276991">
    <property type="component" value="Unassembled WGS sequence"/>
</dbReference>
<keyword evidence="2" id="KW-1185">Reference proteome</keyword>
<dbReference type="OrthoDB" id="5828995at2759"/>
<organism evidence="1 2">
    <name type="scientific">Acanthocheilonema viteae</name>
    <name type="common">Filarial nematode worm</name>
    <name type="synonym">Dipetalonema viteae</name>
    <dbReference type="NCBI Taxonomy" id="6277"/>
    <lineage>
        <taxon>Eukaryota</taxon>
        <taxon>Metazoa</taxon>
        <taxon>Ecdysozoa</taxon>
        <taxon>Nematoda</taxon>
        <taxon>Chromadorea</taxon>
        <taxon>Rhabditida</taxon>
        <taxon>Spirurina</taxon>
        <taxon>Spiruromorpha</taxon>
        <taxon>Filarioidea</taxon>
        <taxon>Onchocercidae</taxon>
        <taxon>Acanthocheilonema</taxon>
    </lineage>
</organism>
<name>A0A498SW07_ACAVI</name>
<accession>A0A498SW07</accession>